<comment type="caution">
    <text evidence="1">The sequence shown here is derived from an EMBL/GenBank/DDBJ whole genome shotgun (WGS) entry which is preliminary data.</text>
</comment>
<keyword evidence="2" id="KW-1185">Reference proteome</keyword>
<reference evidence="1 2" key="1">
    <citation type="submission" date="2018-06" db="EMBL/GenBank/DDBJ databases">
        <title>Comparative genomics reveals the genomic features of Rhizophagus irregularis, R. cerebriforme, R. diaphanum and Gigaspora rosea, and their symbiotic lifestyle signature.</title>
        <authorList>
            <person name="Morin E."/>
            <person name="San Clemente H."/>
            <person name="Chen E.C.H."/>
            <person name="De La Providencia I."/>
            <person name="Hainaut M."/>
            <person name="Kuo A."/>
            <person name="Kohler A."/>
            <person name="Murat C."/>
            <person name="Tang N."/>
            <person name="Roy S."/>
            <person name="Loubradou J."/>
            <person name="Henrissat B."/>
            <person name="Grigoriev I.V."/>
            <person name="Corradi N."/>
            <person name="Roux C."/>
            <person name="Martin F.M."/>
        </authorList>
    </citation>
    <scope>NUCLEOTIDE SEQUENCE [LARGE SCALE GENOMIC DNA]</scope>
    <source>
        <strain evidence="1 2">DAOM 194757</strain>
    </source>
</reference>
<evidence type="ECO:0000313" key="2">
    <source>
        <dbReference type="Proteomes" id="UP000266673"/>
    </source>
</evidence>
<dbReference type="Proteomes" id="UP000266673">
    <property type="component" value="Unassembled WGS sequence"/>
</dbReference>
<organism evidence="1 2">
    <name type="scientific">Gigaspora rosea</name>
    <dbReference type="NCBI Taxonomy" id="44941"/>
    <lineage>
        <taxon>Eukaryota</taxon>
        <taxon>Fungi</taxon>
        <taxon>Fungi incertae sedis</taxon>
        <taxon>Mucoromycota</taxon>
        <taxon>Glomeromycotina</taxon>
        <taxon>Glomeromycetes</taxon>
        <taxon>Diversisporales</taxon>
        <taxon>Gigasporaceae</taxon>
        <taxon>Gigaspora</taxon>
    </lineage>
</organism>
<dbReference type="EMBL" id="QKWP01001245">
    <property type="protein sequence ID" value="RIB10489.1"/>
    <property type="molecule type" value="Genomic_DNA"/>
</dbReference>
<dbReference type="AlphaFoldDB" id="A0A397UP52"/>
<accession>A0A397UP52</accession>
<name>A0A397UP52_9GLOM</name>
<dbReference type="OrthoDB" id="2449471at2759"/>
<evidence type="ECO:0000313" key="1">
    <source>
        <dbReference type="EMBL" id="RIB10489.1"/>
    </source>
</evidence>
<protein>
    <submittedName>
        <fullName evidence="1">Uncharacterized protein</fullName>
    </submittedName>
</protein>
<gene>
    <name evidence="1" type="ORF">C2G38_2206004</name>
</gene>
<proteinExistence type="predicted"/>
<sequence length="159" mass="18515">METISELLSPPFLFQFKVTVDKHDEENENVDENDTDDDSLKLFGTFVTKGFCKVISKKIWTRNMLTFKNMSNMCDCLEVKKEVQGKTLNMVNKENNFLRLNAELQDIINKNKAVVQEAQNLGLTLPLIPDNAVSKTRDIQVEEFEYNIYYYGQQFKKNN</sequence>